<dbReference type="RefSeq" id="WP_107569893.1">
    <property type="nucleotide sequence ID" value="NZ_PYYB01000002.1"/>
</dbReference>
<dbReference type="EMBL" id="PYYB01000002">
    <property type="protein sequence ID" value="PTL56174.1"/>
    <property type="molecule type" value="Genomic_DNA"/>
</dbReference>
<reference evidence="1 2" key="1">
    <citation type="submission" date="2018-03" db="EMBL/GenBank/DDBJ databases">
        <title>Aquarubrobacter algicola gen. nov., sp. nov., a novel actinobacterium isolated from shallow eutrophic lake during the end of cyanobacterial harmful algal blooms.</title>
        <authorList>
            <person name="Chun S.J."/>
        </authorList>
    </citation>
    <scope>NUCLEOTIDE SEQUENCE [LARGE SCALE GENOMIC DNA]</scope>
    <source>
        <strain evidence="1 2">Seoho-28</strain>
    </source>
</reference>
<comment type="caution">
    <text evidence="1">The sequence shown here is derived from an EMBL/GenBank/DDBJ whole genome shotgun (WGS) entry which is preliminary data.</text>
</comment>
<protein>
    <recommendedName>
        <fullName evidence="3">DUF4157 domain-containing protein</fullName>
    </recommendedName>
</protein>
<sequence length="116" mass="13475">MSGERRAAIERAAARLRTLDWYPRPVDTRRVLLLTTPWVFRLPGMRRFHGYAAWNLILLKRPLAQVSDDLVVHELCHVWQMQHHPVAMPLSYVLRGYSHNPNELEARRAAAITARA</sequence>
<evidence type="ECO:0008006" key="3">
    <source>
        <dbReference type="Google" id="ProtNLM"/>
    </source>
</evidence>
<dbReference type="OrthoDB" id="5244852at2"/>
<dbReference type="Proteomes" id="UP000240739">
    <property type="component" value="Unassembled WGS sequence"/>
</dbReference>
<gene>
    <name evidence="1" type="ORF">C7Y72_14375</name>
</gene>
<name>A0A2T4UEF7_9ACTN</name>
<dbReference type="AlphaFoldDB" id="A0A2T4UEF7"/>
<accession>A0A2T4UEF7</accession>
<organism evidence="1 2">
    <name type="scientific">Paraconexibacter algicola</name>
    <dbReference type="NCBI Taxonomy" id="2133960"/>
    <lineage>
        <taxon>Bacteria</taxon>
        <taxon>Bacillati</taxon>
        <taxon>Actinomycetota</taxon>
        <taxon>Thermoleophilia</taxon>
        <taxon>Solirubrobacterales</taxon>
        <taxon>Paraconexibacteraceae</taxon>
        <taxon>Paraconexibacter</taxon>
    </lineage>
</organism>
<keyword evidence="2" id="KW-1185">Reference proteome</keyword>
<evidence type="ECO:0000313" key="2">
    <source>
        <dbReference type="Proteomes" id="UP000240739"/>
    </source>
</evidence>
<proteinExistence type="predicted"/>
<evidence type="ECO:0000313" key="1">
    <source>
        <dbReference type="EMBL" id="PTL56174.1"/>
    </source>
</evidence>